<feature type="region of interest" description="Disordered" evidence="1">
    <location>
        <begin position="130"/>
        <end position="149"/>
    </location>
</feature>
<sequence length="149" mass="15980">RERTRTRAWSSPHGRWACRCALSASVPVHGTTPRRRSEWRSWLPSTVVSSTSTWKSPPPTWRATLSSSVPVTASSPTAAVKPCSWWPATRVSCSIPVIPARPWPVSSPTFVPAGGRLTIPPSSCTPAAHQRCSPTPVNSASSWVGPTTG</sequence>
<feature type="compositionally biased region" description="Polar residues" evidence="1">
    <location>
        <begin position="132"/>
        <end position="149"/>
    </location>
</feature>
<proteinExistence type="predicted"/>
<feature type="non-terminal residue" evidence="2">
    <location>
        <position position="1"/>
    </location>
</feature>
<evidence type="ECO:0000256" key="1">
    <source>
        <dbReference type="SAM" id="MobiDB-lite"/>
    </source>
</evidence>
<organism evidence="2">
    <name type="scientific">marine metagenome</name>
    <dbReference type="NCBI Taxonomy" id="408172"/>
    <lineage>
        <taxon>unclassified sequences</taxon>
        <taxon>metagenomes</taxon>
        <taxon>ecological metagenomes</taxon>
    </lineage>
</organism>
<dbReference type="EMBL" id="UINC01142702">
    <property type="protein sequence ID" value="SVD31196.1"/>
    <property type="molecule type" value="Genomic_DNA"/>
</dbReference>
<dbReference type="AlphaFoldDB" id="A0A382UA85"/>
<accession>A0A382UA85</accession>
<gene>
    <name evidence="2" type="ORF">METZ01_LOCUS384050</name>
</gene>
<feature type="non-terminal residue" evidence="2">
    <location>
        <position position="149"/>
    </location>
</feature>
<protein>
    <submittedName>
        <fullName evidence="2">Uncharacterized protein</fullName>
    </submittedName>
</protein>
<evidence type="ECO:0000313" key="2">
    <source>
        <dbReference type="EMBL" id="SVD31196.1"/>
    </source>
</evidence>
<name>A0A382UA85_9ZZZZ</name>
<reference evidence="2" key="1">
    <citation type="submission" date="2018-05" db="EMBL/GenBank/DDBJ databases">
        <authorList>
            <person name="Lanie J.A."/>
            <person name="Ng W.-L."/>
            <person name="Kazmierczak K.M."/>
            <person name="Andrzejewski T.M."/>
            <person name="Davidsen T.M."/>
            <person name="Wayne K.J."/>
            <person name="Tettelin H."/>
            <person name="Glass J.I."/>
            <person name="Rusch D."/>
            <person name="Podicherti R."/>
            <person name="Tsui H.-C.T."/>
            <person name="Winkler M.E."/>
        </authorList>
    </citation>
    <scope>NUCLEOTIDE SEQUENCE</scope>
</reference>